<keyword evidence="2" id="KW-0812">Transmembrane</keyword>
<protein>
    <submittedName>
        <fullName evidence="3">Uncharacterized protein</fullName>
    </submittedName>
</protein>
<name>A0A9D4K6X7_DREPO</name>
<evidence type="ECO:0000313" key="3">
    <source>
        <dbReference type="EMBL" id="KAH3834115.1"/>
    </source>
</evidence>
<feature type="region of interest" description="Disordered" evidence="1">
    <location>
        <begin position="259"/>
        <end position="284"/>
    </location>
</feature>
<evidence type="ECO:0000313" key="4">
    <source>
        <dbReference type="Proteomes" id="UP000828390"/>
    </source>
</evidence>
<dbReference type="EMBL" id="JAIWYP010000004">
    <property type="protein sequence ID" value="KAH3834115.1"/>
    <property type="molecule type" value="Genomic_DNA"/>
</dbReference>
<proteinExistence type="predicted"/>
<organism evidence="3 4">
    <name type="scientific">Dreissena polymorpha</name>
    <name type="common">Zebra mussel</name>
    <name type="synonym">Mytilus polymorpha</name>
    <dbReference type="NCBI Taxonomy" id="45954"/>
    <lineage>
        <taxon>Eukaryota</taxon>
        <taxon>Metazoa</taxon>
        <taxon>Spiralia</taxon>
        <taxon>Lophotrochozoa</taxon>
        <taxon>Mollusca</taxon>
        <taxon>Bivalvia</taxon>
        <taxon>Autobranchia</taxon>
        <taxon>Heteroconchia</taxon>
        <taxon>Euheterodonta</taxon>
        <taxon>Imparidentia</taxon>
        <taxon>Neoheterodontei</taxon>
        <taxon>Myida</taxon>
        <taxon>Dreissenoidea</taxon>
        <taxon>Dreissenidae</taxon>
        <taxon>Dreissena</taxon>
    </lineage>
</organism>
<keyword evidence="2" id="KW-1133">Transmembrane helix</keyword>
<reference evidence="3" key="1">
    <citation type="journal article" date="2019" name="bioRxiv">
        <title>The Genome of the Zebra Mussel, Dreissena polymorpha: A Resource for Invasive Species Research.</title>
        <authorList>
            <person name="McCartney M.A."/>
            <person name="Auch B."/>
            <person name="Kono T."/>
            <person name="Mallez S."/>
            <person name="Zhang Y."/>
            <person name="Obille A."/>
            <person name="Becker A."/>
            <person name="Abrahante J.E."/>
            <person name="Garbe J."/>
            <person name="Badalamenti J.P."/>
            <person name="Herman A."/>
            <person name="Mangelson H."/>
            <person name="Liachko I."/>
            <person name="Sullivan S."/>
            <person name="Sone E.D."/>
            <person name="Koren S."/>
            <person name="Silverstein K.A.T."/>
            <person name="Beckman K.B."/>
            <person name="Gohl D.M."/>
        </authorList>
    </citation>
    <scope>NUCLEOTIDE SEQUENCE</scope>
    <source>
        <strain evidence="3">Duluth1</strain>
        <tissue evidence="3">Whole animal</tissue>
    </source>
</reference>
<keyword evidence="2" id="KW-0472">Membrane</keyword>
<feature type="transmembrane region" description="Helical" evidence="2">
    <location>
        <begin position="225"/>
        <end position="251"/>
    </location>
</feature>
<dbReference type="AlphaFoldDB" id="A0A9D4K6X7"/>
<gene>
    <name evidence="3" type="ORF">DPMN_107434</name>
</gene>
<comment type="caution">
    <text evidence="3">The sequence shown here is derived from an EMBL/GenBank/DDBJ whole genome shotgun (WGS) entry which is preliminary data.</text>
</comment>
<sequence>MNTRHLFPSDPNEYTSFIPSSCTDWRTMEVFLYRALYVSLCLTFVESTANYQLFKGPKTGETQRYQVCPMLSQPCSHCFYCEDGVLSDSTYEYKQDVLCNQYYMYRHKNMSEALLPEELANNKIPVCNIGQVPGCGPPPQDNIQPGLSWKCDLGHSNQPHSVYFSCALICNYTNTVAYQYYCNESLRWELLEAANSSCRSNVSDEIVTDASIDTTETGSNVPVSMIVGCTVAGGVIILVILISCFIKCFIYRKHREDGKPRENEVVRNGKHTQNGSSNKNNLIRREHGTEIEMTAMLVNENIQAKPQDEHQTNVKMCDPFESSGPYTCTSEIPLIKSHNNSPINGMPPENCKKQIFHRNKNSETTSGITIKFKLELNLKWKTCVDVNGVYVIPSGAEEIRICINPNQSKDICVEKEAGPNTTGQYDIGKTQFVINPKKEKEDCSGKYCCKFTLHSSQEEKTELFEMQILRKKINNDVSQPDSNWAPLTLSSLASKDSGLESCKDPHGHIPVDKAPKESDSLVNWNNLSLDDVMVENETTPCLTKGQNRSS</sequence>
<evidence type="ECO:0000256" key="1">
    <source>
        <dbReference type="SAM" id="MobiDB-lite"/>
    </source>
</evidence>
<evidence type="ECO:0000256" key="2">
    <source>
        <dbReference type="SAM" id="Phobius"/>
    </source>
</evidence>
<reference evidence="3" key="2">
    <citation type="submission" date="2020-11" db="EMBL/GenBank/DDBJ databases">
        <authorList>
            <person name="McCartney M.A."/>
            <person name="Auch B."/>
            <person name="Kono T."/>
            <person name="Mallez S."/>
            <person name="Becker A."/>
            <person name="Gohl D.M."/>
            <person name="Silverstein K.A.T."/>
            <person name="Koren S."/>
            <person name="Bechman K.B."/>
            <person name="Herman A."/>
            <person name="Abrahante J.E."/>
            <person name="Garbe J."/>
        </authorList>
    </citation>
    <scope>NUCLEOTIDE SEQUENCE</scope>
    <source>
        <strain evidence="3">Duluth1</strain>
        <tissue evidence="3">Whole animal</tissue>
    </source>
</reference>
<dbReference type="Proteomes" id="UP000828390">
    <property type="component" value="Unassembled WGS sequence"/>
</dbReference>
<feature type="compositionally biased region" description="Polar residues" evidence="1">
    <location>
        <begin position="271"/>
        <end position="281"/>
    </location>
</feature>
<accession>A0A9D4K6X7</accession>
<keyword evidence="4" id="KW-1185">Reference proteome</keyword>